<comment type="similarity">
    <text evidence="1">Belongs to the Dus family. Dus3 subfamily.</text>
</comment>
<keyword evidence="7" id="KW-1133">Transmembrane helix</keyword>
<comment type="caution">
    <text evidence="9">The sequence shown here is derived from an EMBL/GenBank/DDBJ whole genome shotgun (WGS) entry which is preliminary data.</text>
</comment>
<accession>X6LB00</accession>
<dbReference type="EC" id="1.3.1.89" evidence="2"/>
<evidence type="ECO:0000256" key="7">
    <source>
        <dbReference type="SAM" id="Phobius"/>
    </source>
</evidence>
<sequence length="118" mass="13296">KIYIGTGSNNITTNIEFGADITCCEMTVASNLIKGIKSEWALLKRHSSEDLFGIQIASGYVDNTCYALETMEKFGVSYDFIDLNVGCPLEEICAMRLFLFACLFIYFVCSFSYFIFIL</sequence>
<proteinExistence type="inferred from homology"/>
<reference evidence="9 10" key="1">
    <citation type="journal article" date="2013" name="Curr. Biol.">
        <title>The Genome of the Foraminiferan Reticulomyxa filosa.</title>
        <authorList>
            <person name="Glockner G."/>
            <person name="Hulsmann N."/>
            <person name="Schleicher M."/>
            <person name="Noegel A.A."/>
            <person name="Eichinger L."/>
            <person name="Gallinger C."/>
            <person name="Pawlowski J."/>
            <person name="Sierra R."/>
            <person name="Euteneuer U."/>
            <person name="Pillet L."/>
            <person name="Moustafa A."/>
            <person name="Platzer M."/>
            <person name="Groth M."/>
            <person name="Szafranski K."/>
            <person name="Schliwa M."/>
        </authorList>
    </citation>
    <scope>NUCLEOTIDE SEQUENCE [LARGE SCALE GENOMIC DNA]</scope>
</reference>
<name>X6LB00_RETFI</name>
<dbReference type="OrthoDB" id="259935at2759"/>
<comment type="catalytic activity">
    <reaction evidence="5">
        <text>a 5,6-dihydrouridine in mRNA + NADP(+) = a uridine in mRNA + NADPH + H(+)</text>
        <dbReference type="Rhea" id="RHEA:69855"/>
        <dbReference type="Rhea" id="RHEA-COMP:14658"/>
        <dbReference type="Rhea" id="RHEA-COMP:17789"/>
        <dbReference type="ChEBI" id="CHEBI:15378"/>
        <dbReference type="ChEBI" id="CHEBI:57783"/>
        <dbReference type="ChEBI" id="CHEBI:58349"/>
        <dbReference type="ChEBI" id="CHEBI:65315"/>
        <dbReference type="ChEBI" id="CHEBI:74443"/>
    </reaction>
    <physiologicalReaction direction="right-to-left" evidence="5">
        <dbReference type="Rhea" id="RHEA:69857"/>
    </physiologicalReaction>
</comment>
<dbReference type="Proteomes" id="UP000023152">
    <property type="component" value="Unassembled WGS sequence"/>
</dbReference>
<comment type="catalytic activity">
    <reaction evidence="4">
        <text>a 5,6-dihydrouridine in mRNA + NAD(+) = a uridine in mRNA + NADH + H(+)</text>
        <dbReference type="Rhea" id="RHEA:69851"/>
        <dbReference type="Rhea" id="RHEA-COMP:14658"/>
        <dbReference type="Rhea" id="RHEA-COMP:17789"/>
        <dbReference type="ChEBI" id="CHEBI:15378"/>
        <dbReference type="ChEBI" id="CHEBI:57540"/>
        <dbReference type="ChEBI" id="CHEBI:57945"/>
        <dbReference type="ChEBI" id="CHEBI:65315"/>
        <dbReference type="ChEBI" id="CHEBI:74443"/>
    </reaction>
    <physiologicalReaction direction="right-to-left" evidence="4">
        <dbReference type="Rhea" id="RHEA:69853"/>
    </physiologicalReaction>
</comment>
<dbReference type="GO" id="GO:0003723">
    <property type="term" value="F:RNA binding"/>
    <property type="evidence" value="ECO:0007669"/>
    <property type="project" value="TreeGrafter"/>
</dbReference>
<feature type="transmembrane region" description="Helical" evidence="7">
    <location>
        <begin position="97"/>
        <end position="117"/>
    </location>
</feature>
<dbReference type="EMBL" id="ASPP01047037">
    <property type="protein sequence ID" value="ETN98311.1"/>
    <property type="molecule type" value="Genomic_DNA"/>
</dbReference>
<evidence type="ECO:0000256" key="6">
    <source>
        <dbReference type="ARBA" id="ARBA00049513"/>
    </source>
</evidence>
<dbReference type="SUPFAM" id="SSF51395">
    <property type="entry name" value="FMN-linked oxidoreductases"/>
    <property type="match status" value="1"/>
</dbReference>
<evidence type="ECO:0000259" key="8">
    <source>
        <dbReference type="Pfam" id="PF01207"/>
    </source>
</evidence>
<dbReference type="Gene3D" id="3.20.20.70">
    <property type="entry name" value="Aldolase class I"/>
    <property type="match status" value="1"/>
</dbReference>
<evidence type="ECO:0000256" key="2">
    <source>
        <dbReference type="ARBA" id="ARBA00012376"/>
    </source>
</evidence>
<dbReference type="Pfam" id="PF01207">
    <property type="entry name" value="Dus"/>
    <property type="match status" value="1"/>
</dbReference>
<evidence type="ECO:0000256" key="1">
    <source>
        <dbReference type="ARBA" id="ARBA00005451"/>
    </source>
</evidence>
<evidence type="ECO:0000256" key="3">
    <source>
        <dbReference type="ARBA" id="ARBA00048266"/>
    </source>
</evidence>
<dbReference type="InterPro" id="IPR013785">
    <property type="entry name" value="Aldolase_TIM"/>
</dbReference>
<dbReference type="PANTHER" id="PTHR45846">
    <property type="entry name" value="TRNA-DIHYDROURIDINE(47) SYNTHASE [NAD(P)(+)]-LIKE"/>
    <property type="match status" value="1"/>
</dbReference>
<feature type="non-terminal residue" evidence="9">
    <location>
        <position position="1"/>
    </location>
</feature>
<keyword evidence="10" id="KW-1185">Reference proteome</keyword>
<dbReference type="PANTHER" id="PTHR45846:SF1">
    <property type="entry name" value="TRNA-DIHYDROURIDINE(47) SYNTHASE [NAD(P)(+)]-LIKE"/>
    <property type="match status" value="1"/>
</dbReference>
<dbReference type="InterPro" id="IPR035587">
    <property type="entry name" value="DUS-like_FMN-bd"/>
</dbReference>
<dbReference type="GO" id="GO:0102265">
    <property type="term" value="F:tRNA-dihydrouridine47 synthase activity"/>
    <property type="evidence" value="ECO:0007669"/>
    <property type="project" value="UniProtKB-EC"/>
</dbReference>
<gene>
    <name evidence="9" type="ORF">RFI_39199</name>
</gene>
<keyword evidence="7" id="KW-0812">Transmembrane</keyword>
<evidence type="ECO:0000256" key="4">
    <source>
        <dbReference type="ARBA" id="ARBA00048342"/>
    </source>
</evidence>
<evidence type="ECO:0000313" key="10">
    <source>
        <dbReference type="Proteomes" id="UP000023152"/>
    </source>
</evidence>
<protein>
    <recommendedName>
        <fullName evidence="2">tRNA-dihydrouridine(47) synthase [NAD(P)(+)]</fullName>
        <ecNumber evidence="2">1.3.1.89</ecNumber>
    </recommendedName>
</protein>
<comment type="catalytic activity">
    <reaction evidence="6">
        <text>5,6-dihydrouridine(47) in tRNA + NADP(+) = uridine(47) in tRNA + NADPH + H(+)</text>
        <dbReference type="Rhea" id="RHEA:53360"/>
        <dbReference type="Rhea" id="RHEA-COMP:13539"/>
        <dbReference type="Rhea" id="RHEA-COMP:13540"/>
        <dbReference type="ChEBI" id="CHEBI:15378"/>
        <dbReference type="ChEBI" id="CHEBI:57783"/>
        <dbReference type="ChEBI" id="CHEBI:58349"/>
        <dbReference type="ChEBI" id="CHEBI:65315"/>
        <dbReference type="ChEBI" id="CHEBI:74443"/>
        <dbReference type="EC" id="1.3.1.89"/>
    </reaction>
    <physiologicalReaction direction="right-to-left" evidence="6">
        <dbReference type="Rhea" id="RHEA:53362"/>
    </physiologicalReaction>
</comment>
<keyword evidence="7" id="KW-0472">Membrane</keyword>
<comment type="catalytic activity">
    <reaction evidence="3">
        <text>5,6-dihydrouridine(47) in tRNA + NAD(+) = uridine(47) in tRNA + NADH + H(+)</text>
        <dbReference type="Rhea" id="RHEA:53364"/>
        <dbReference type="Rhea" id="RHEA-COMP:13539"/>
        <dbReference type="Rhea" id="RHEA-COMP:13540"/>
        <dbReference type="ChEBI" id="CHEBI:15378"/>
        <dbReference type="ChEBI" id="CHEBI:57540"/>
        <dbReference type="ChEBI" id="CHEBI:57945"/>
        <dbReference type="ChEBI" id="CHEBI:65315"/>
        <dbReference type="ChEBI" id="CHEBI:74443"/>
        <dbReference type="EC" id="1.3.1.89"/>
    </reaction>
    <physiologicalReaction direction="right-to-left" evidence="3">
        <dbReference type="Rhea" id="RHEA:53366"/>
    </physiologicalReaction>
</comment>
<feature type="domain" description="DUS-like FMN-binding" evidence="8">
    <location>
        <begin position="14"/>
        <end position="92"/>
    </location>
</feature>
<evidence type="ECO:0000256" key="5">
    <source>
        <dbReference type="ARBA" id="ARBA00049447"/>
    </source>
</evidence>
<organism evidence="9 10">
    <name type="scientific">Reticulomyxa filosa</name>
    <dbReference type="NCBI Taxonomy" id="46433"/>
    <lineage>
        <taxon>Eukaryota</taxon>
        <taxon>Sar</taxon>
        <taxon>Rhizaria</taxon>
        <taxon>Retaria</taxon>
        <taxon>Foraminifera</taxon>
        <taxon>Monothalamids</taxon>
        <taxon>Reticulomyxidae</taxon>
        <taxon>Reticulomyxa</taxon>
    </lineage>
</organism>
<dbReference type="AlphaFoldDB" id="X6LB00"/>
<evidence type="ECO:0000313" key="9">
    <source>
        <dbReference type="EMBL" id="ETN98311.1"/>
    </source>
</evidence>